<name>A0AAD8JSW2_TARER</name>
<sequence length="79" mass="8410">MGFLPGVTLLSGLINQNADLPSLIHASHSSSSLSLCNHLLYHSLTLSNLNLLLTTQNVIRSSSSSLSSSTMVTFYSIVC</sequence>
<proteinExistence type="predicted"/>
<gene>
    <name evidence="1" type="ORF">QVD17_36518</name>
</gene>
<organism evidence="1 2">
    <name type="scientific">Tagetes erecta</name>
    <name type="common">African marigold</name>
    <dbReference type="NCBI Taxonomy" id="13708"/>
    <lineage>
        <taxon>Eukaryota</taxon>
        <taxon>Viridiplantae</taxon>
        <taxon>Streptophyta</taxon>
        <taxon>Embryophyta</taxon>
        <taxon>Tracheophyta</taxon>
        <taxon>Spermatophyta</taxon>
        <taxon>Magnoliopsida</taxon>
        <taxon>eudicotyledons</taxon>
        <taxon>Gunneridae</taxon>
        <taxon>Pentapetalae</taxon>
        <taxon>asterids</taxon>
        <taxon>campanulids</taxon>
        <taxon>Asterales</taxon>
        <taxon>Asteraceae</taxon>
        <taxon>Asteroideae</taxon>
        <taxon>Heliantheae alliance</taxon>
        <taxon>Tageteae</taxon>
        <taxon>Tagetes</taxon>
    </lineage>
</organism>
<dbReference type="Proteomes" id="UP001229421">
    <property type="component" value="Unassembled WGS sequence"/>
</dbReference>
<reference evidence="1" key="1">
    <citation type="journal article" date="2023" name="bioRxiv">
        <title>Improved chromosome-level genome assembly for marigold (Tagetes erecta).</title>
        <authorList>
            <person name="Jiang F."/>
            <person name="Yuan L."/>
            <person name="Wang S."/>
            <person name="Wang H."/>
            <person name="Xu D."/>
            <person name="Wang A."/>
            <person name="Fan W."/>
        </authorList>
    </citation>
    <scope>NUCLEOTIDE SEQUENCE</scope>
    <source>
        <strain evidence="1">WSJ</strain>
        <tissue evidence="1">Leaf</tissue>
    </source>
</reference>
<keyword evidence="2" id="KW-1185">Reference proteome</keyword>
<dbReference type="AlphaFoldDB" id="A0AAD8JSW2"/>
<evidence type="ECO:0000313" key="2">
    <source>
        <dbReference type="Proteomes" id="UP001229421"/>
    </source>
</evidence>
<dbReference type="EMBL" id="JAUHHV010000010">
    <property type="protein sequence ID" value="KAK1409987.1"/>
    <property type="molecule type" value="Genomic_DNA"/>
</dbReference>
<accession>A0AAD8JSW2</accession>
<protein>
    <submittedName>
        <fullName evidence="1">Uncharacterized protein</fullName>
    </submittedName>
</protein>
<evidence type="ECO:0000313" key="1">
    <source>
        <dbReference type="EMBL" id="KAK1409987.1"/>
    </source>
</evidence>
<comment type="caution">
    <text evidence="1">The sequence shown here is derived from an EMBL/GenBank/DDBJ whole genome shotgun (WGS) entry which is preliminary data.</text>
</comment>